<dbReference type="GO" id="GO:0030117">
    <property type="term" value="C:membrane coat"/>
    <property type="evidence" value="ECO:0007669"/>
    <property type="project" value="InterPro"/>
</dbReference>
<evidence type="ECO:0000256" key="3">
    <source>
        <dbReference type="ARBA" id="ARBA00022448"/>
    </source>
</evidence>
<dbReference type="Pfam" id="PF06602">
    <property type="entry name" value="Myotub-related"/>
    <property type="match status" value="1"/>
</dbReference>
<feature type="domain" description="Myotubularin phosphatase" evidence="9">
    <location>
        <begin position="900"/>
        <end position="1358"/>
    </location>
</feature>
<feature type="region of interest" description="Disordered" evidence="7">
    <location>
        <begin position="787"/>
        <end position="813"/>
    </location>
</feature>
<evidence type="ECO:0000256" key="2">
    <source>
        <dbReference type="ARBA" id="ARBA00006613"/>
    </source>
</evidence>
<evidence type="ECO:0000256" key="1">
    <source>
        <dbReference type="ARBA" id="ARBA00004308"/>
    </source>
</evidence>
<feature type="region of interest" description="Disordered" evidence="7">
    <location>
        <begin position="1774"/>
        <end position="1809"/>
    </location>
</feature>
<keyword evidence="6" id="KW-0175">Coiled coil</keyword>
<evidence type="ECO:0000256" key="6">
    <source>
        <dbReference type="SAM" id="Coils"/>
    </source>
</evidence>
<feature type="compositionally biased region" description="Low complexity" evidence="7">
    <location>
        <begin position="641"/>
        <end position="654"/>
    </location>
</feature>
<evidence type="ECO:0000256" key="5">
    <source>
        <dbReference type="ARBA" id="ARBA00023136"/>
    </source>
</evidence>
<comment type="similarity">
    <text evidence="2">Belongs to the adaptor complexes large subunit family.</text>
</comment>
<dbReference type="InterPro" id="IPR016130">
    <property type="entry name" value="Tyr_Pase_AS"/>
</dbReference>
<keyword evidence="8" id="KW-1133">Transmembrane helix</keyword>
<dbReference type="Proteomes" id="UP000321518">
    <property type="component" value="Unassembled WGS sequence"/>
</dbReference>
<proteinExistence type="inferred from homology"/>
<keyword evidence="3" id="KW-0813">Transport</keyword>
<gene>
    <name evidence="10" type="ORF">Rt10032_c09g3899</name>
</gene>
<dbReference type="InterPro" id="IPR016024">
    <property type="entry name" value="ARM-type_fold"/>
</dbReference>
<feature type="region of interest" description="Disordered" evidence="7">
    <location>
        <begin position="1391"/>
        <end position="1448"/>
    </location>
</feature>
<dbReference type="InterPro" id="IPR026739">
    <property type="entry name" value="AP_beta"/>
</dbReference>
<dbReference type="PANTHER" id="PTHR11134">
    <property type="entry name" value="ADAPTOR COMPLEX SUBUNIT BETA FAMILY MEMBER"/>
    <property type="match status" value="1"/>
</dbReference>
<dbReference type="PROSITE" id="PS51339">
    <property type="entry name" value="PPASE_MYOTUBULARIN"/>
    <property type="match status" value="1"/>
</dbReference>
<evidence type="ECO:0000256" key="4">
    <source>
        <dbReference type="ARBA" id="ARBA00022927"/>
    </source>
</evidence>
<dbReference type="PROSITE" id="PS00383">
    <property type="entry name" value="TYR_PHOSPHATASE_1"/>
    <property type="match status" value="1"/>
</dbReference>
<sequence>MADAKLFQRNKLQELRAELQADKKDKNFTRRKTVLKRVVASMTMGQDMSPLYPDVLACLSIQVLEIKKMVYLFLVNYSRVKPEMVKHALPGLLSDANDQNALIRALALRTMSYIPVPEVLQALVEPLRHCLKDRDPYVRKTAAICVAKMYMHDRRIVEREHFVTALRDLLMDPNPTVIANAIAALTEISERSDNIHLRLNSEITRRLVQAMGEASEWGQTYILESLMYYVPEAHEDAELLAEQLSIRLQHSNSAVVLATVKVILYLMNYMGSEQSVNDMCRRLSPPLVTLLSSGPEVQYVALRNIHLIIQRRPSVLRNEVKVFFCKYNDPIYVKLAKLEIIYRLANPKNVEQVLAELKEYASEVDVEFVRKSVRTIGRLAIKISSAADLCISVLLQLVKTKVSYVVQEAVVVIKDIFRRYPNQYEGIIGTLCENLDALDTPDAKAAMIWIVGQYADRIENSDELLDDFLVQLALLTATVKLFIKRPTAGQELVPKVLKWATEEVDNPDLRDRGFIYWRMLSTDPAAATDVVLGDKPTISTESEAMDRGLLDRLLLHTGTLASIYQKEAVSFVRGARPKYLQDSPALSQEAKDSYLEALRLPSMPKVADNASTAGGDAPSLPPRPTATRQESSEVVGGDEYGMGAPRPAAGAGLLDEVDEDDEEEGVALNPGSASSSADDVPAGGAGGVGETPAGNGPDDPLDPYASLARMSLDGFGTSGIASGGRTADADGYGYSGPQPIPSIRLSRRHGSVPPSPSSTPLSSPTPGSLHLTTHHLIFERKHDVEVAASDATSASKEAEPSTGPQSPSKQDDEVWVPLSILHSVTRTPPSFTGEPSPLILRTRLYETIELAFNSLDDADAVWDSLKGLCGSFSAGGLQNRYAFFCNEAGKTDKKGKGKASWDIYSAEEEFARMGMGTRSKAWRFTDINADFQFCPSYPAKIVVPAKISDTTLSYAVKYRSKSRIPGLVYLHWANLGSITRSSQPMVGITQNARSIQDEKLIEAIFSSHSQHSHKFQPMSVGDPLASSSSLDVPSSGQVVYGATATNVIIDARPTKNAYANSVKGAGTENMLYYKNCKKEYLGIDNIHVMRSSLNGVFDALADAEASGRLDRSALRRTNWLSHLTNILDGVLIVIRTVHLYNSHVLVHCSDGWDRTSQLSALPQLCLDPYFRTARGFAVLIEKDWISYGHRFADRSGHLCNDRVDFVQKSGADGSTQQAFLASVTRQFASSSHAFKETCPVFQQFFDCVYQIQRQFPDRFEWNEQLLRHLVRETYAGATGSFLFNSENDRAEMRARTRTKSVWEMVFDVDELGELKLKPEFRNPEYNLSLDNPDSKAHGADQGVLLFDPQNVRWWFELFGRSDDEMNGRPFANDPGATPLEPTVTEVKVVESPQDDPMTNGVIGQAGSLSLSNSPLSPTVSPSNFAAPSPPPRSSSPLSSRQENLLSQQQLSETVASVQKLGWSAWKSVRKFGEDAARQLQEQQAKRIAAAAEEAERRGSAYASDERTAREASGGGLWSKVSTSNHWASSASDEAPSTSFAPAYTPYRPRHAPNSRASTSASIDPSASTPASAAPFPHRTERQPSSTLSINPWETVSRDEASPADSARPAGPSKAELRKVESVNATAWFGASFHSCAADNPYYTAPACNATFTFNGREVTLVGDFNPLQQRFYVVLDDALPWRWYNASDLMPNIPIRPPALSYNRIQIRGLSYGSHKITFGQDRSDVKANGITLDSVNYNTNTTQDSVIWTSDFVPADPNPAYLFTMQMAENPIPSATSSTSSSSSVSASSNSLSSATSNPGQPSSSSSNTIALRAGLGTGLGVAAILALTGLVLFVRRRRSNGTSADSRTYVSNGLDVHGGARSDYDGTQHAPSPSTYAPSAGIPEVQEQAHSPLSAQDVSPYYSSRSQKNLSVEGLDSPLTFTARGQL</sequence>
<feature type="region of interest" description="Disordered" evidence="7">
    <location>
        <begin position="725"/>
        <end position="770"/>
    </location>
</feature>
<dbReference type="EMBL" id="BJWK01000009">
    <property type="protein sequence ID" value="GEM09882.1"/>
    <property type="molecule type" value="Genomic_DNA"/>
</dbReference>
<feature type="compositionally biased region" description="Low complexity" evidence="7">
    <location>
        <begin position="1407"/>
        <end position="1426"/>
    </location>
</feature>
<feature type="compositionally biased region" description="Basic and acidic residues" evidence="7">
    <location>
        <begin position="1495"/>
        <end position="1509"/>
    </location>
</feature>
<dbReference type="InterPro" id="IPR011993">
    <property type="entry name" value="PH-like_dom_sf"/>
</dbReference>
<dbReference type="GO" id="GO:0012505">
    <property type="term" value="C:endomembrane system"/>
    <property type="evidence" value="ECO:0007669"/>
    <property type="project" value="UniProtKB-SubCell"/>
</dbReference>
<keyword evidence="5 8" id="KW-0472">Membrane</keyword>
<dbReference type="GO" id="GO:0006886">
    <property type="term" value="P:intracellular protein transport"/>
    <property type="evidence" value="ECO:0007669"/>
    <property type="project" value="InterPro"/>
</dbReference>
<protein>
    <recommendedName>
        <fullName evidence="9">Myotubularin phosphatase domain-containing protein</fullName>
    </recommendedName>
</protein>
<keyword evidence="8" id="KW-0812">Transmembrane</keyword>
<feature type="region of interest" description="Disordered" evidence="7">
    <location>
        <begin position="606"/>
        <end position="706"/>
    </location>
</feature>
<evidence type="ECO:0000256" key="7">
    <source>
        <dbReference type="SAM" id="MobiDB-lite"/>
    </source>
</evidence>
<feature type="compositionally biased region" description="Low complexity" evidence="7">
    <location>
        <begin position="1434"/>
        <end position="1448"/>
    </location>
</feature>
<feature type="region of interest" description="Disordered" evidence="7">
    <location>
        <begin position="1861"/>
        <end position="1911"/>
    </location>
</feature>
<dbReference type="SUPFAM" id="SSF48371">
    <property type="entry name" value="ARM repeat"/>
    <property type="match status" value="1"/>
</dbReference>
<feature type="coiled-coil region" evidence="6">
    <location>
        <begin position="5"/>
        <end position="32"/>
    </location>
</feature>
<reference evidence="10 11" key="1">
    <citation type="submission" date="2019-07" db="EMBL/GenBank/DDBJ databases">
        <title>Rhodotorula toruloides NBRC10032 genome sequencing.</title>
        <authorList>
            <person name="Shida Y."/>
            <person name="Takaku H."/>
            <person name="Ogasawara W."/>
            <person name="Mori K."/>
        </authorList>
    </citation>
    <scope>NUCLEOTIDE SEQUENCE [LARGE SCALE GENOMIC DNA]</scope>
    <source>
        <strain evidence="10 11">NBRC10032</strain>
    </source>
</reference>
<comment type="subcellular location">
    <subcellularLocation>
        <location evidence="1">Endomembrane system</location>
    </subcellularLocation>
</comment>
<dbReference type="InterPro" id="IPR029021">
    <property type="entry name" value="Prot-tyrosine_phosphatase-like"/>
</dbReference>
<feature type="compositionally biased region" description="Polar residues" evidence="7">
    <location>
        <begin position="1519"/>
        <end position="1539"/>
    </location>
</feature>
<feature type="compositionally biased region" description="Low complexity" evidence="7">
    <location>
        <begin position="1775"/>
        <end position="1809"/>
    </location>
</feature>
<dbReference type="SUPFAM" id="SSF52799">
    <property type="entry name" value="(Phosphotyrosine protein) phosphatases II"/>
    <property type="match status" value="1"/>
</dbReference>
<name>A0A511KHN1_RHOTO</name>
<evidence type="ECO:0000256" key="8">
    <source>
        <dbReference type="SAM" id="Phobius"/>
    </source>
</evidence>
<evidence type="ECO:0000313" key="10">
    <source>
        <dbReference type="EMBL" id="GEM09882.1"/>
    </source>
</evidence>
<dbReference type="Pfam" id="PF01602">
    <property type="entry name" value="Adaptin_N"/>
    <property type="match status" value="1"/>
</dbReference>
<feature type="compositionally biased region" description="Low complexity" evidence="7">
    <location>
        <begin position="666"/>
        <end position="682"/>
    </location>
</feature>
<dbReference type="OrthoDB" id="10254310at2759"/>
<organism evidence="10 11">
    <name type="scientific">Rhodotorula toruloides</name>
    <name type="common">Yeast</name>
    <name type="synonym">Rhodosporidium toruloides</name>
    <dbReference type="NCBI Taxonomy" id="5286"/>
    <lineage>
        <taxon>Eukaryota</taxon>
        <taxon>Fungi</taxon>
        <taxon>Dikarya</taxon>
        <taxon>Basidiomycota</taxon>
        <taxon>Pucciniomycotina</taxon>
        <taxon>Microbotryomycetes</taxon>
        <taxon>Sporidiobolales</taxon>
        <taxon>Sporidiobolaceae</taxon>
        <taxon>Rhodotorula</taxon>
    </lineage>
</organism>
<feature type="compositionally biased region" description="Low complexity" evidence="7">
    <location>
        <begin position="758"/>
        <end position="770"/>
    </location>
</feature>
<accession>A0A511KHN1</accession>
<dbReference type="InterPro" id="IPR011989">
    <property type="entry name" value="ARM-like"/>
</dbReference>
<dbReference type="GO" id="GO:0016192">
    <property type="term" value="P:vesicle-mediated transport"/>
    <property type="evidence" value="ECO:0007669"/>
    <property type="project" value="InterPro"/>
</dbReference>
<feature type="region of interest" description="Disordered" evidence="7">
    <location>
        <begin position="1495"/>
        <end position="1614"/>
    </location>
</feature>
<feature type="compositionally biased region" description="Polar residues" evidence="7">
    <location>
        <begin position="1890"/>
        <end position="1911"/>
    </location>
</feature>
<feature type="compositionally biased region" description="Polar residues" evidence="7">
    <location>
        <begin position="1582"/>
        <end position="1593"/>
    </location>
</feature>
<feature type="compositionally biased region" description="Low complexity" evidence="7">
    <location>
        <begin position="1556"/>
        <end position="1574"/>
    </location>
</feature>
<evidence type="ECO:0000259" key="9">
    <source>
        <dbReference type="PROSITE" id="PS51339"/>
    </source>
</evidence>
<feature type="compositionally biased region" description="Acidic residues" evidence="7">
    <location>
        <begin position="655"/>
        <end position="665"/>
    </location>
</feature>
<keyword evidence="4" id="KW-0653">Protein transport</keyword>
<dbReference type="Gene3D" id="2.30.29.30">
    <property type="entry name" value="Pleckstrin-homology domain (PH domain)/Phosphotyrosine-binding domain (PTB)"/>
    <property type="match status" value="1"/>
</dbReference>
<comment type="caution">
    <text evidence="10">The sequence shown here is derived from an EMBL/GenBank/DDBJ whole genome shotgun (WGS) entry which is preliminary data.</text>
</comment>
<dbReference type="InterPro" id="IPR010569">
    <property type="entry name" value="Myotubularin-like_Pase_dom"/>
</dbReference>
<dbReference type="Gene3D" id="1.25.10.10">
    <property type="entry name" value="Leucine-rich Repeat Variant"/>
    <property type="match status" value="1"/>
</dbReference>
<dbReference type="InterPro" id="IPR002553">
    <property type="entry name" value="Clathrin/coatomer_adapt-like_N"/>
</dbReference>
<feature type="transmembrane region" description="Helical" evidence="8">
    <location>
        <begin position="1811"/>
        <end position="1836"/>
    </location>
</feature>
<dbReference type="FunFam" id="1.25.10.10:FF:000044">
    <property type="entry name" value="AP complex subunit beta"/>
    <property type="match status" value="1"/>
</dbReference>
<evidence type="ECO:0000313" key="11">
    <source>
        <dbReference type="Proteomes" id="UP000321518"/>
    </source>
</evidence>